<proteinExistence type="predicted"/>
<dbReference type="SUPFAM" id="SSF158446">
    <property type="entry name" value="IVS-encoded protein-like"/>
    <property type="match status" value="1"/>
</dbReference>
<evidence type="ECO:0000259" key="1">
    <source>
        <dbReference type="Pfam" id="PF22296"/>
    </source>
</evidence>
<evidence type="ECO:0000313" key="2">
    <source>
        <dbReference type="EMBL" id="OGE38724.1"/>
    </source>
</evidence>
<dbReference type="Gene3D" id="1.20.1440.60">
    <property type="entry name" value="23S rRNA-intervening sequence"/>
    <property type="match status" value="1"/>
</dbReference>
<organism evidence="2 3">
    <name type="scientific">Candidatus Daviesbacteria bacterium RIFCSPHIGHO2_12_FULL_37_11</name>
    <dbReference type="NCBI Taxonomy" id="1797777"/>
    <lineage>
        <taxon>Bacteria</taxon>
        <taxon>Candidatus Daviesiibacteriota</taxon>
    </lineage>
</organism>
<evidence type="ECO:0000313" key="3">
    <source>
        <dbReference type="Proteomes" id="UP000176527"/>
    </source>
</evidence>
<accession>A0A1F5KCZ1</accession>
<protein>
    <recommendedName>
        <fullName evidence="1">bAvd-like domain-containing protein</fullName>
    </recommendedName>
</protein>
<dbReference type="InterPro" id="IPR055360">
    <property type="entry name" value="bAvd"/>
</dbReference>
<reference evidence="2 3" key="1">
    <citation type="journal article" date="2016" name="Nat. Commun.">
        <title>Thousands of microbial genomes shed light on interconnected biogeochemical processes in an aquifer system.</title>
        <authorList>
            <person name="Anantharaman K."/>
            <person name="Brown C.T."/>
            <person name="Hug L.A."/>
            <person name="Sharon I."/>
            <person name="Castelle C.J."/>
            <person name="Probst A.J."/>
            <person name="Thomas B.C."/>
            <person name="Singh A."/>
            <person name="Wilkins M.J."/>
            <person name="Karaoz U."/>
            <person name="Brodie E.L."/>
            <person name="Williams K.H."/>
            <person name="Hubbard S.S."/>
            <person name="Banfield J.F."/>
        </authorList>
    </citation>
    <scope>NUCLEOTIDE SEQUENCE [LARGE SCALE GENOMIC DNA]</scope>
</reference>
<sequence>MSQFLTDFPKNKRYTLGQKIDQITVEIIELTITAGYLPREQKLPVLQKISTKLEVLKILLRTALETKCINNNKYQPLAFQTFEIGRMLGGWIKTVKG</sequence>
<dbReference type="EMBL" id="MFDE01000014">
    <property type="protein sequence ID" value="OGE38724.1"/>
    <property type="molecule type" value="Genomic_DNA"/>
</dbReference>
<name>A0A1F5KCZ1_9BACT</name>
<dbReference type="CDD" id="cd16376">
    <property type="entry name" value="Avd_like"/>
    <property type="match status" value="1"/>
</dbReference>
<dbReference type="AlphaFoldDB" id="A0A1F5KCZ1"/>
<feature type="domain" description="bAvd-like" evidence="1">
    <location>
        <begin position="5"/>
        <end position="95"/>
    </location>
</feature>
<dbReference type="Pfam" id="PF22296">
    <property type="entry name" value="bAvd"/>
    <property type="match status" value="1"/>
</dbReference>
<gene>
    <name evidence="2" type="ORF">A3F00_03585</name>
</gene>
<dbReference type="InterPro" id="IPR036583">
    <property type="entry name" value="23S_rRNA_IVS_sf"/>
</dbReference>
<comment type="caution">
    <text evidence="2">The sequence shown here is derived from an EMBL/GenBank/DDBJ whole genome shotgun (WGS) entry which is preliminary data.</text>
</comment>
<dbReference type="Proteomes" id="UP000176527">
    <property type="component" value="Unassembled WGS sequence"/>
</dbReference>